<dbReference type="GO" id="GO:0003995">
    <property type="term" value="F:acyl-CoA dehydrogenase activity"/>
    <property type="evidence" value="ECO:0007669"/>
    <property type="project" value="TreeGrafter"/>
</dbReference>
<comment type="caution">
    <text evidence="9">The sequence shown here is derived from an EMBL/GenBank/DDBJ whole genome shotgun (WGS) entry which is preliminary data.</text>
</comment>
<dbReference type="InterPro" id="IPR013786">
    <property type="entry name" value="AcylCoA_DH/ox_N"/>
</dbReference>
<feature type="domain" description="Acyl-CoA dehydrogenase/oxidase C-terminal" evidence="6">
    <location>
        <begin position="299"/>
        <end position="429"/>
    </location>
</feature>
<evidence type="ECO:0000256" key="5">
    <source>
        <dbReference type="RuleBase" id="RU362125"/>
    </source>
</evidence>
<name>A0A833W5C4_9HYME</name>
<dbReference type="Gene3D" id="1.20.140.10">
    <property type="entry name" value="Butyryl-CoA Dehydrogenase, subunit A, domain 3"/>
    <property type="match status" value="2"/>
</dbReference>
<comment type="similarity">
    <text evidence="2 5">Belongs to the acyl-CoA dehydrogenase family.</text>
</comment>
<evidence type="ECO:0000256" key="1">
    <source>
        <dbReference type="ARBA" id="ARBA00001974"/>
    </source>
</evidence>
<dbReference type="PANTHER" id="PTHR43884:SF9">
    <property type="entry name" value="COMPLEX I ASSEMBLY FACTOR ACAD9, MITOCHONDRIAL"/>
    <property type="match status" value="1"/>
</dbReference>
<dbReference type="OrthoDB" id="354at2759"/>
<sequence>MFSQKFLQNNKISSLKCSNIIKRYLKEAITLPPLSQETKLAVLRKQKPERKSFLRALILGEVDSETFTYPELASPRYEDYCKWINPIENYVSNCVNKKIDKREILDNIRELEVFKIHIDDKYFGLTLSNTETLQLVEILSNLPWLGTYVLKNHIIPVEIINKYGSESQKLEYLPRIISGDIIPTMCIYEGSYGTNVNSIKTLMMRQTTDSWVLSGEKEFVVNGINSNLFLVFAKCVAPTGKIKPDLFSLLLVERDFGNISCTNVCDTIGRHETPTCTIKFEDTVVPHKNIIGQPGGALDILMEYLKPGRQHITGQAISILRNFLNLIIPEIIQMKHFDRDLYAFDVVKKILGEITFSLYTMESMAYLTTGMIDQYENMNADLEQIITETYCANKCLECVQAGLQLVGAKSYMNNKSYIDALHDAMALTTMDINNLDSITYVASSVLQLLGNKVTDHVHKKRNIFQYPIYNVIDKMIDKYAIKLDANEYVHPSFAITLNYLESNINRFKDSILLLFETRGSAIMEQYSDMLRITLMLTEIYAIFANIIRASRSYSIGARNSDLEKDLVTQMTYVSHTKVWLLKQEIDSTKAFNGDNCYTSAVDLAYGHHKYPLAHPLTKTF</sequence>
<organism evidence="9 10">
    <name type="scientific">Frieseomelitta varia</name>
    <dbReference type="NCBI Taxonomy" id="561572"/>
    <lineage>
        <taxon>Eukaryota</taxon>
        <taxon>Metazoa</taxon>
        <taxon>Ecdysozoa</taxon>
        <taxon>Arthropoda</taxon>
        <taxon>Hexapoda</taxon>
        <taxon>Insecta</taxon>
        <taxon>Pterygota</taxon>
        <taxon>Neoptera</taxon>
        <taxon>Endopterygota</taxon>
        <taxon>Hymenoptera</taxon>
        <taxon>Apocrita</taxon>
        <taxon>Aculeata</taxon>
        <taxon>Apoidea</taxon>
        <taxon>Anthophila</taxon>
        <taxon>Apidae</taxon>
        <taxon>Frieseomelitta</taxon>
    </lineage>
</organism>
<proteinExistence type="inferred from homology"/>
<evidence type="ECO:0000256" key="4">
    <source>
        <dbReference type="ARBA" id="ARBA00022827"/>
    </source>
</evidence>
<dbReference type="InterPro" id="IPR037069">
    <property type="entry name" value="AcylCoA_DH/ox_N_sf"/>
</dbReference>
<keyword evidence="10" id="KW-1185">Reference proteome</keyword>
<evidence type="ECO:0000256" key="3">
    <source>
        <dbReference type="ARBA" id="ARBA00022630"/>
    </source>
</evidence>
<evidence type="ECO:0000259" key="7">
    <source>
        <dbReference type="Pfam" id="PF02770"/>
    </source>
</evidence>
<dbReference type="AlphaFoldDB" id="A0A833W5C4"/>
<dbReference type="InterPro" id="IPR006091">
    <property type="entry name" value="Acyl-CoA_Oxase/DH_mid-dom"/>
</dbReference>
<dbReference type="GO" id="GO:0050660">
    <property type="term" value="F:flavin adenine dinucleotide binding"/>
    <property type="evidence" value="ECO:0007669"/>
    <property type="project" value="InterPro"/>
</dbReference>
<dbReference type="Pfam" id="PF02770">
    <property type="entry name" value="Acyl-CoA_dh_M"/>
    <property type="match status" value="1"/>
</dbReference>
<keyword evidence="5" id="KW-0560">Oxidoreductase</keyword>
<dbReference type="InterPro" id="IPR009075">
    <property type="entry name" value="AcylCo_DH/oxidase_C"/>
</dbReference>
<evidence type="ECO:0000313" key="9">
    <source>
        <dbReference type="EMBL" id="KAF3424347.1"/>
    </source>
</evidence>
<keyword evidence="3 5" id="KW-0285">Flavoprotein</keyword>
<dbReference type="Pfam" id="PF00441">
    <property type="entry name" value="Acyl-CoA_dh_1"/>
    <property type="match status" value="1"/>
</dbReference>
<evidence type="ECO:0000259" key="6">
    <source>
        <dbReference type="Pfam" id="PF00441"/>
    </source>
</evidence>
<reference evidence="9" key="1">
    <citation type="submission" date="2019-11" db="EMBL/GenBank/DDBJ databases">
        <title>The nuclear and mitochondrial genomes of Frieseomelitta varia - a highly eusocial stingless bee (Meliponini) with a permanently sterile worker caste.</title>
        <authorList>
            <person name="Freitas F.C.P."/>
            <person name="Lourenco A.P."/>
            <person name="Nunes F.M.F."/>
            <person name="Paschoal A.R."/>
            <person name="Abreu F.C.P."/>
            <person name="Barbin F.O."/>
            <person name="Bataglia L."/>
            <person name="Cardoso-Junior C.A.M."/>
            <person name="Cervoni M.S."/>
            <person name="Silva S.R."/>
            <person name="Dalarmi F."/>
            <person name="Del Lama M.A."/>
            <person name="Depintor T.S."/>
            <person name="Ferreira K.M."/>
            <person name="Goria P.S."/>
            <person name="Jaskot M.C."/>
            <person name="Lago D.C."/>
            <person name="Luna-Lucena D."/>
            <person name="Moda L.M."/>
            <person name="Nascimento L."/>
            <person name="Pedrino M."/>
            <person name="Rabico F.O."/>
            <person name="Sanches F.C."/>
            <person name="Santos D.E."/>
            <person name="Santos C.G."/>
            <person name="Vieira J."/>
            <person name="Lopes T.F."/>
            <person name="Barchuk A.R."/>
            <person name="Hartfelder K."/>
            <person name="Simoes Z.L.P."/>
            <person name="Bitondi M.M.G."/>
            <person name="Pinheiro D.G."/>
        </authorList>
    </citation>
    <scope>NUCLEOTIDE SEQUENCE</scope>
    <source>
        <strain evidence="9">USP_RPSP 00005682</strain>
        <tissue evidence="9">Whole individual</tissue>
    </source>
</reference>
<dbReference type="Gene3D" id="1.10.540.10">
    <property type="entry name" value="Acyl-CoA dehydrogenase/oxidase, N-terminal domain"/>
    <property type="match status" value="1"/>
</dbReference>
<feature type="domain" description="Acyl-CoA oxidase/dehydrogenase middle" evidence="7">
    <location>
        <begin position="189"/>
        <end position="282"/>
    </location>
</feature>
<dbReference type="Gene3D" id="2.40.110.10">
    <property type="entry name" value="Butyryl-CoA Dehydrogenase, subunit A, domain 2"/>
    <property type="match status" value="1"/>
</dbReference>
<dbReference type="InterPro" id="IPR046373">
    <property type="entry name" value="Acyl-CoA_Oxase/DH_mid-dom_sf"/>
</dbReference>
<evidence type="ECO:0000256" key="2">
    <source>
        <dbReference type="ARBA" id="ARBA00009347"/>
    </source>
</evidence>
<dbReference type="Proteomes" id="UP000655588">
    <property type="component" value="Unassembled WGS sequence"/>
</dbReference>
<evidence type="ECO:0000259" key="8">
    <source>
        <dbReference type="Pfam" id="PF02771"/>
    </source>
</evidence>
<evidence type="ECO:0000313" key="10">
    <source>
        <dbReference type="Proteomes" id="UP000655588"/>
    </source>
</evidence>
<dbReference type="InterPro" id="IPR036250">
    <property type="entry name" value="AcylCo_DH-like_C"/>
</dbReference>
<dbReference type="Pfam" id="PF02771">
    <property type="entry name" value="Acyl-CoA_dh_N"/>
    <property type="match status" value="1"/>
</dbReference>
<gene>
    <name evidence="9" type="ORF">E2986_10110</name>
</gene>
<dbReference type="PANTHER" id="PTHR43884">
    <property type="entry name" value="ACYL-COA DEHYDROGENASE"/>
    <property type="match status" value="1"/>
</dbReference>
<keyword evidence="4 5" id="KW-0274">FAD</keyword>
<comment type="cofactor">
    <cofactor evidence="1 5">
        <name>FAD</name>
        <dbReference type="ChEBI" id="CHEBI:57692"/>
    </cofactor>
</comment>
<dbReference type="EMBL" id="WNWW01000476">
    <property type="protein sequence ID" value="KAF3424347.1"/>
    <property type="molecule type" value="Genomic_DNA"/>
</dbReference>
<accession>A0A833W5C4</accession>
<protein>
    <recommendedName>
        <fullName evidence="11">Acyl-CoA dehydrogenase</fullName>
    </recommendedName>
</protein>
<dbReference type="SUPFAM" id="SSF47203">
    <property type="entry name" value="Acyl-CoA dehydrogenase C-terminal domain-like"/>
    <property type="match status" value="1"/>
</dbReference>
<dbReference type="InterPro" id="IPR009100">
    <property type="entry name" value="AcylCoA_DH/oxidase_NM_dom_sf"/>
</dbReference>
<evidence type="ECO:0008006" key="11">
    <source>
        <dbReference type="Google" id="ProtNLM"/>
    </source>
</evidence>
<dbReference type="SUPFAM" id="SSF56645">
    <property type="entry name" value="Acyl-CoA dehydrogenase NM domain-like"/>
    <property type="match status" value="1"/>
</dbReference>
<feature type="domain" description="Acyl-CoA dehydrogenase/oxidase N-terminal" evidence="8">
    <location>
        <begin position="96"/>
        <end position="180"/>
    </location>
</feature>